<dbReference type="AlphaFoldDB" id="A0AA35UM45"/>
<sequence length="374" mass="43430">MSTQQEELMKKLEAFMFQQTQSNNDLKTNTNDLKAAMTALQTKQAAMEEGLQNLTHNKYNKQEEDNESVDKMFESEKFDDPSEQVRGRGRGATFGANPNSKFSYLGGWAGRGRGLTQEGARRGSSKVFDSWRTSESQPFKHNWDSLKLEGSNRRDHGALKDWEETEDTKYHGGRVPRFAKMEFPTYDGRGNPIEWLQRCEDFFEEQQTPTEAWVRHATFSLQGRAIGWYHNLRRMKNRLNWFEFSEECKIKFGPPMSINPLGELTRLRQTGTMEDYCEGFESLLGRTTRVTQEQSVWHFCTCLTNVIQYEVEFARPPILYYDMNLAREIEYKLEEEGQPRSFGAPLSYKNKNRESNNTGGTHTTKSEVKNLSFK</sequence>
<accession>A0AA35UM45</accession>
<dbReference type="Pfam" id="PF03732">
    <property type="entry name" value="Retrotrans_gag"/>
    <property type="match status" value="1"/>
</dbReference>
<name>A0AA35UM45_LACSI</name>
<feature type="domain" description="Retrotransposon gag" evidence="2">
    <location>
        <begin position="216"/>
        <end position="295"/>
    </location>
</feature>
<dbReference type="EMBL" id="OX465086">
    <property type="protein sequence ID" value="CAI9261026.1"/>
    <property type="molecule type" value="Genomic_DNA"/>
</dbReference>
<feature type="region of interest" description="Disordered" evidence="1">
    <location>
        <begin position="75"/>
        <end position="96"/>
    </location>
</feature>
<reference evidence="3" key="1">
    <citation type="submission" date="2023-04" db="EMBL/GenBank/DDBJ databases">
        <authorList>
            <person name="Vijverberg K."/>
            <person name="Xiong W."/>
            <person name="Schranz E."/>
        </authorList>
    </citation>
    <scope>NUCLEOTIDE SEQUENCE</scope>
</reference>
<proteinExistence type="predicted"/>
<dbReference type="Proteomes" id="UP001177003">
    <property type="component" value="Chromosome 0"/>
</dbReference>
<evidence type="ECO:0000313" key="4">
    <source>
        <dbReference type="Proteomes" id="UP001177003"/>
    </source>
</evidence>
<evidence type="ECO:0000313" key="3">
    <source>
        <dbReference type="EMBL" id="CAI9261026.1"/>
    </source>
</evidence>
<gene>
    <name evidence="3" type="ORF">LSALG_LOCUS1835</name>
</gene>
<evidence type="ECO:0000259" key="2">
    <source>
        <dbReference type="Pfam" id="PF03732"/>
    </source>
</evidence>
<dbReference type="InterPro" id="IPR005162">
    <property type="entry name" value="Retrotrans_gag_dom"/>
</dbReference>
<keyword evidence="4" id="KW-1185">Reference proteome</keyword>
<organism evidence="3 4">
    <name type="scientific">Lactuca saligna</name>
    <name type="common">Willowleaf lettuce</name>
    <dbReference type="NCBI Taxonomy" id="75948"/>
    <lineage>
        <taxon>Eukaryota</taxon>
        <taxon>Viridiplantae</taxon>
        <taxon>Streptophyta</taxon>
        <taxon>Embryophyta</taxon>
        <taxon>Tracheophyta</taxon>
        <taxon>Spermatophyta</taxon>
        <taxon>Magnoliopsida</taxon>
        <taxon>eudicotyledons</taxon>
        <taxon>Gunneridae</taxon>
        <taxon>Pentapetalae</taxon>
        <taxon>asterids</taxon>
        <taxon>campanulids</taxon>
        <taxon>Asterales</taxon>
        <taxon>Asteraceae</taxon>
        <taxon>Cichorioideae</taxon>
        <taxon>Cichorieae</taxon>
        <taxon>Lactucinae</taxon>
        <taxon>Lactuca</taxon>
    </lineage>
</organism>
<feature type="compositionally biased region" description="Basic and acidic residues" evidence="1">
    <location>
        <begin position="75"/>
        <end position="86"/>
    </location>
</feature>
<evidence type="ECO:0000256" key="1">
    <source>
        <dbReference type="SAM" id="MobiDB-lite"/>
    </source>
</evidence>
<protein>
    <recommendedName>
        <fullName evidence="2">Retrotransposon gag domain-containing protein</fullName>
    </recommendedName>
</protein>
<feature type="region of interest" description="Disordered" evidence="1">
    <location>
        <begin position="339"/>
        <end position="374"/>
    </location>
</feature>